<dbReference type="RefSeq" id="WP_127190621.1">
    <property type="nucleotide sequence ID" value="NZ_RZNY01000002.1"/>
</dbReference>
<protein>
    <recommendedName>
        <fullName evidence="3">Exo-alpha-sialidase</fullName>
    </recommendedName>
</protein>
<evidence type="ECO:0000313" key="2">
    <source>
        <dbReference type="Proteomes" id="UP000279446"/>
    </source>
</evidence>
<dbReference type="EMBL" id="RZNY01000002">
    <property type="protein sequence ID" value="RUT48200.1"/>
    <property type="molecule type" value="Genomic_DNA"/>
</dbReference>
<comment type="caution">
    <text evidence="1">The sequence shown here is derived from an EMBL/GenBank/DDBJ whole genome shotgun (WGS) entry which is preliminary data.</text>
</comment>
<gene>
    <name evidence="1" type="ORF">EJP82_03445</name>
</gene>
<sequence>MAAILAACTKLNAQSPDPAFKPGTIYSYSSNGEQVIAHDAGNAYSMDENGNVSVSYRDGKVEAQTPLKLDTTGTVLGMGRADTGFYISEDKTAIVYGFADGKSSPLHVLISDDIGESWNNYTIEGAMGYDAKFIGFTDKQNGWMVSGGSAGVGRSLNYVYQTSDGGKTWKELGNPNDLYAERLTGAGFASKDIGFLGFRYYEDNGPVIYWTKDSGQTWEKLAVSLPETFNEYQKTPLSPILGGKEGLYPILLSKEGNTIGTIYLSSKDNGLKWTYDSSYDHLSDSK</sequence>
<name>A0A433YEC2_9BACL</name>
<proteinExistence type="predicted"/>
<dbReference type="Gene3D" id="2.130.10.10">
    <property type="entry name" value="YVTN repeat-like/Quinoprotein amine dehydrogenase"/>
    <property type="match status" value="1"/>
</dbReference>
<keyword evidence="2" id="KW-1185">Reference proteome</keyword>
<dbReference type="SUPFAM" id="SSF110296">
    <property type="entry name" value="Oligoxyloglucan reducing end-specific cellobiohydrolase"/>
    <property type="match status" value="1"/>
</dbReference>
<dbReference type="CDD" id="cd15482">
    <property type="entry name" value="Sialidase_non-viral"/>
    <property type="match status" value="1"/>
</dbReference>
<dbReference type="Proteomes" id="UP000279446">
    <property type="component" value="Unassembled WGS sequence"/>
</dbReference>
<organism evidence="1 2">
    <name type="scientific">Paenibacillus anaericanus</name>
    <dbReference type="NCBI Taxonomy" id="170367"/>
    <lineage>
        <taxon>Bacteria</taxon>
        <taxon>Bacillati</taxon>
        <taxon>Bacillota</taxon>
        <taxon>Bacilli</taxon>
        <taxon>Bacillales</taxon>
        <taxon>Paenibacillaceae</taxon>
        <taxon>Paenibacillus</taxon>
    </lineage>
</organism>
<evidence type="ECO:0008006" key="3">
    <source>
        <dbReference type="Google" id="ProtNLM"/>
    </source>
</evidence>
<reference evidence="1 2" key="1">
    <citation type="submission" date="2018-12" db="EMBL/GenBank/DDBJ databases">
        <authorList>
            <person name="Sun L."/>
            <person name="Chen Z."/>
        </authorList>
    </citation>
    <scope>NUCLEOTIDE SEQUENCE [LARGE SCALE GENOMIC DNA]</scope>
    <source>
        <strain evidence="1 2">DSM 15890</strain>
    </source>
</reference>
<dbReference type="AlphaFoldDB" id="A0A433YEC2"/>
<evidence type="ECO:0000313" key="1">
    <source>
        <dbReference type="EMBL" id="RUT48200.1"/>
    </source>
</evidence>
<accession>A0A433YEC2</accession>
<dbReference type="InterPro" id="IPR015943">
    <property type="entry name" value="WD40/YVTN_repeat-like_dom_sf"/>
</dbReference>
<dbReference type="OrthoDB" id="9770467at2"/>